<evidence type="ECO:0000256" key="1">
    <source>
        <dbReference type="SAM" id="MobiDB-lite"/>
    </source>
</evidence>
<reference evidence="2" key="1">
    <citation type="submission" date="2020-04" db="EMBL/GenBank/DDBJ databases">
        <authorList>
            <person name="Chiriac C."/>
            <person name="Salcher M."/>
            <person name="Ghai R."/>
            <person name="Kavagutti S V."/>
        </authorList>
    </citation>
    <scope>NUCLEOTIDE SEQUENCE</scope>
</reference>
<dbReference type="EMBL" id="LR796237">
    <property type="protein sequence ID" value="CAB4130321.1"/>
    <property type="molecule type" value="Genomic_DNA"/>
</dbReference>
<feature type="region of interest" description="Disordered" evidence="1">
    <location>
        <begin position="159"/>
        <end position="179"/>
    </location>
</feature>
<organism evidence="2">
    <name type="scientific">uncultured Caudovirales phage</name>
    <dbReference type="NCBI Taxonomy" id="2100421"/>
    <lineage>
        <taxon>Viruses</taxon>
        <taxon>Duplodnaviria</taxon>
        <taxon>Heunggongvirae</taxon>
        <taxon>Uroviricota</taxon>
        <taxon>Caudoviricetes</taxon>
        <taxon>Peduoviridae</taxon>
        <taxon>Maltschvirus</taxon>
        <taxon>Maltschvirus maltsch</taxon>
    </lineage>
</organism>
<feature type="compositionally biased region" description="Polar residues" evidence="1">
    <location>
        <begin position="166"/>
        <end position="179"/>
    </location>
</feature>
<evidence type="ECO:0000313" key="2">
    <source>
        <dbReference type="EMBL" id="CAB4130321.1"/>
    </source>
</evidence>
<name>A0A6J5L7D9_9CAUD</name>
<gene>
    <name evidence="2" type="ORF">UFOVP116_380</name>
</gene>
<protein>
    <submittedName>
        <fullName evidence="2">Uncharacterized protein</fullName>
    </submittedName>
</protein>
<sequence>MATNIKDIIQNVKEINMTESSLETVMNFERVIDELGLYAFMNWKKGELVQGPVFEKYFVSCTFMWPYRLMPDPAGGARLLNYDCEVTYKKDTLVLPRIVKSPDDFKAGTKVAKAQKHPIWLVTIVMPRNLIADIRKGSLDLENSTLDIEDLDDAYEKGLSDDANKTIETQSVDNEGQEQ</sequence>
<accession>A0A6J5L7D9</accession>
<proteinExistence type="predicted"/>